<keyword evidence="2" id="KW-1185">Reference proteome</keyword>
<evidence type="ECO:0000313" key="1">
    <source>
        <dbReference type="EMBL" id="GAA3702537.1"/>
    </source>
</evidence>
<gene>
    <name evidence="1" type="ORF">GCM10022224_080460</name>
</gene>
<sequence>MGIYRHLKEWDSWAGTAEWNDAVERAADVCGPIWHDAFAAHYKGPDATAAVIIAVLLVAAHTGKPPLEVTIRDLFDQFDQAGEAKGPPHPRNIYELFGAGLVQAQTVLAPETLQAARRLWETVLTVDKTPTAEQQSSPALMEDPHIRWGLAIQDVAGPIHTALKQRTGHR</sequence>
<dbReference type="Proteomes" id="UP001500902">
    <property type="component" value="Unassembled WGS sequence"/>
</dbReference>
<organism evidence="1 2">
    <name type="scientific">Nonomuraea antimicrobica</name>
    <dbReference type="NCBI Taxonomy" id="561173"/>
    <lineage>
        <taxon>Bacteria</taxon>
        <taxon>Bacillati</taxon>
        <taxon>Actinomycetota</taxon>
        <taxon>Actinomycetes</taxon>
        <taxon>Streptosporangiales</taxon>
        <taxon>Streptosporangiaceae</taxon>
        <taxon>Nonomuraea</taxon>
    </lineage>
</organism>
<name>A0ABP7DCQ8_9ACTN</name>
<protein>
    <submittedName>
        <fullName evidence="1">Uncharacterized protein</fullName>
    </submittedName>
</protein>
<comment type="caution">
    <text evidence="1">The sequence shown here is derived from an EMBL/GenBank/DDBJ whole genome shotgun (WGS) entry which is preliminary data.</text>
</comment>
<evidence type="ECO:0000313" key="2">
    <source>
        <dbReference type="Proteomes" id="UP001500902"/>
    </source>
</evidence>
<proteinExistence type="predicted"/>
<dbReference type="EMBL" id="BAAAZP010000169">
    <property type="protein sequence ID" value="GAA3702537.1"/>
    <property type="molecule type" value="Genomic_DNA"/>
</dbReference>
<accession>A0ABP7DCQ8</accession>
<dbReference type="RefSeq" id="WP_344890756.1">
    <property type="nucleotide sequence ID" value="NZ_BAAAZP010000169.1"/>
</dbReference>
<reference evidence="2" key="1">
    <citation type="journal article" date="2019" name="Int. J. Syst. Evol. Microbiol.">
        <title>The Global Catalogue of Microorganisms (GCM) 10K type strain sequencing project: providing services to taxonomists for standard genome sequencing and annotation.</title>
        <authorList>
            <consortium name="The Broad Institute Genomics Platform"/>
            <consortium name="The Broad Institute Genome Sequencing Center for Infectious Disease"/>
            <person name="Wu L."/>
            <person name="Ma J."/>
        </authorList>
    </citation>
    <scope>NUCLEOTIDE SEQUENCE [LARGE SCALE GENOMIC DNA]</scope>
    <source>
        <strain evidence="2">JCM 16904</strain>
    </source>
</reference>